<feature type="compositionally biased region" description="Polar residues" evidence="6">
    <location>
        <begin position="302"/>
        <end position="331"/>
    </location>
</feature>
<dbReference type="PANTHER" id="PTHR14493:SF50">
    <property type="entry name" value="RING FINGER PROTEIN UNKEMPT"/>
    <property type="match status" value="1"/>
</dbReference>
<dbReference type="EMBL" id="JALJOT010000015">
    <property type="protein sequence ID" value="KAK9902725.1"/>
    <property type="molecule type" value="Genomic_DNA"/>
</dbReference>
<feature type="region of interest" description="Disordered" evidence="6">
    <location>
        <begin position="221"/>
        <end position="245"/>
    </location>
</feature>
<dbReference type="SMART" id="SM00356">
    <property type="entry name" value="ZnF_C3H1"/>
    <property type="match status" value="2"/>
</dbReference>
<protein>
    <recommendedName>
        <fullName evidence="7">C3H1-type domain-containing protein</fullName>
    </recommendedName>
</protein>
<dbReference type="InterPro" id="IPR036855">
    <property type="entry name" value="Znf_CCCH_sf"/>
</dbReference>
<dbReference type="Pfam" id="PF00642">
    <property type="entry name" value="zf-CCCH"/>
    <property type="match status" value="1"/>
</dbReference>
<feature type="zinc finger region" description="C3H1-type" evidence="5">
    <location>
        <begin position="128"/>
        <end position="151"/>
    </location>
</feature>
<keyword evidence="4" id="KW-0238">DNA-binding</keyword>
<feature type="domain" description="C3H1-type" evidence="7">
    <location>
        <begin position="128"/>
        <end position="151"/>
    </location>
</feature>
<evidence type="ECO:0000313" key="8">
    <source>
        <dbReference type="EMBL" id="KAK9902725.1"/>
    </source>
</evidence>
<evidence type="ECO:0000256" key="1">
    <source>
        <dbReference type="ARBA" id="ARBA00022723"/>
    </source>
</evidence>
<evidence type="ECO:0000256" key="5">
    <source>
        <dbReference type="PROSITE-ProRule" id="PRU00723"/>
    </source>
</evidence>
<dbReference type="Pfam" id="PF25512">
    <property type="entry name" value="zf-CCCH_AtC3H23"/>
    <property type="match status" value="1"/>
</dbReference>
<dbReference type="SUPFAM" id="SSF90229">
    <property type="entry name" value="CCCH zinc finger"/>
    <property type="match status" value="1"/>
</dbReference>
<evidence type="ECO:0000256" key="3">
    <source>
        <dbReference type="ARBA" id="ARBA00022833"/>
    </source>
</evidence>
<feature type="compositionally biased region" description="Polar residues" evidence="6">
    <location>
        <begin position="221"/>
        <end position="244"/>
    </location>
</feature>
<dbReference type="PANTHER" id="PTHR14493">
    <property type="entry name" value="UNKEMPT FAMILY MEMBER"/>
    <property type="match status" value="1"/>
</dbReference>
<name>A0ABR2YD23_9CHLO</name>
<comment type="caution">
    <text evidence="8">The sequence shown here is derived from an EMBL/GenBank/DDBJ whole genome shotgun (WGS) entry which is preliminary data.</text>
</comment>
<proteinExistence type="predicted"/>
<evidence type="ECO:0000256" key="2">
    <source>
        <dbReference type="ARBA" id="ARBA00022771"/>
    </source>
</evidence>
<reference evidence="8 9" key="1">
    <citation type="journal article" date="2024" name="Nat. Commun.">
        <title>Phylogenomics reveals the evolutionary origins of lichenization in chlorophyte algae.</title>
        <authorList>
            <person name="Puginier C."/>
            <person name="Libourel C."/>
            <person name="Otte J."/>
            <person name="Skaloud P."/>
            <person name="Haon M."/>
            <person name="Grisel S."/>
            <person name="Petersen M."/>
            <person name="Berrin J.G."/>
            <person name="Delaux P.M."/>
            <person name="Dal Grande F."/>
            <person name="Keller J."/>
        </authorList>
    </citation>
    <scope>NUCLEOTIDE SEQUENCE [LARGE SCALE GENOMIC DNA]</scope>
    <source>
        <strain evidence="8 9">SAG 216-7</strain>
    </source>
</reference>
<dbReference type="Proteomes" id="UP001491310">
    <property type="component" value="Unassembled WGS sequence"/>
</dbReference>
<dbReference type="InterPro" id="IPR000571">
    <property type="entry name" value="Znf_CCCH"/>
</dbReference>
<evidence type="ECO:0000313" key="9">
    <source>
        <dbReference type="Proteomes" id="UP001491310"/>
    </source>
</evidence>
<accession>A0ABR2YD23</accession>
<organism evidence="8 9">
    <name type="scientific">Coccomyxa subellipsoidea</name>
    <dbReference type="NCBI Taxonomy" id="248742"/>
    <lineage>
        <taxon>Eukaryota</taxon>
        <taxon>Viridiplantae</taxon>
        <taxon>Chlorophyta</taxon>
        <taxon>core chlorophytes</taxon>
        <taxon>Trebouxiophyceae</taxon>
        <taxon>Trebouxiophyceae incertae sedis</taxon>
        <taxon>Coccomyxaceae</taxon>
        <taxon>Coccomyxa</taxon>
    </lineage>
</organism>
<sequence>MHVLLKKASRTVDICTRRQRAAFSVRVLTKKLGSQNASSTMCRASLTSTAQIPTGTCRQRHGAEDHSGPGPYAGMEGLQDFYSDGFMMYTMKVVQCTRPGDHNWAECPYAHPGEAAARRIPASHTGIVCPDLKKTNICPRGDDCPFAHGMCEFGLHPTRFRTVMCTDGEACSRKFCFFAHSPAGLRQPEVARQETSDMSPTGNTVDKVKYLDELLERLLSSNSAEPSNSQGTESRSQSCLSSPPLNFPLGDSPLGEFVGAAWTQTSASNNLGGAPFSMESGRQASYGREFDQLPADVGVPVNNASPTGSTGSSFGRSAQTDLSPATNNPDSFFTPAPSTPVGSDYSQCGTGWGLDTAMLPHASDAFAEYLLFPEPGRPYNIFG</sequence>
<dbReference type="InterPro" id="IPR045234">
    <property type="entry name" value="Unkempt-like"/>
</dbReference>
<keyword evidence="2 5" id="KW-0863">Zinc-finger</keyword>
<keyword evidence="9" id="KW-1185">Reference proteome</keyword>
<dbReference type="PROSITE" id="PS50103">
    <property type="entry name" value="ZF_C3H1"/>
    <property type="match status" value="1"/>
</dbReference>
<evidence type="ECO:0000256" key="4">
    <source>
        <dbReference type="ARBA" id="ARBA00023125"/>
    </source>
</evidence>
<evidence type="ECO:0000259" key="7">
    <source>
        <dbReference type="PROSITE" id="PS50103"/>
    </source>
</evidence>
<feature type="region of interest" description="Disordered" evidence="6">
    <location>
        <begin position="299"/>
        <end position="340"/>
    </location>
</feature>
<keyword evidence="3 5" id="KW-0862">Zinc</keyword>
<keyword evidence="1 5" id="KW-0479">Metal-binding</keyword>
<gene>
    <name evidence="8" type="ORF">WJX75_004023</name>
</gene>
<dbReference type="Gene3D" id="4.10.1000.10">
    <property type="entry name" value="Zinc finger, CCCH-type"/>
    <property type="match status" value="1"/>
</dbReference>
<evidence type="ECO:0000256" key="6">
    <source>
        <dbReference type="SAM" id="MobiDB-lite"/>
    </source>
</evidence>
<dbReference type="InterPro" id="IPR057444">
    <property type="entry name" value="Znf-CCCH_AtC3H23-like"/>
</dbReference>